<sequence length="312" mass="34155">MSVLCRRPLNHSHPIPIQLLSHHVSQIHSRHHPHVILVHCPQQTVQHDGAADDEDGLWVAEVCLGELLAAVPVDVEEVGEEFVVGYEGLGLGLGVGLGSRGNMFEEGLGDCLAGKVGEVEEVDCWGGGCEGEFVDVVVEFLGEGLKVLAEGESGVFFVGGVVWHGGLWWVWRRHGVRLYRVRLRCDGRHRAPGVSGCLQRRRDWVGSGSLFIKRQTRLTKCLALHGLGTEHDALQAWLGMVLTPKRAAQHVQPAAHPIDIPSSLMLQIPEGLTTERNTRSARAISLTTKLEPNSLFPKVSIRPLESLICFSC</sequence>
<evidence type="ECO:0000313" key="1">
    <source>
        <dbReference type="EMBL" id="KAF2208892.1"/>
    </source>
</evidence>
<accession>A0A6A6F512</accession>
<dbReference type="AlphaFoldDB" id="A0A6A6F512"/>
<name>A0A6A6F512_9PEZI</name>
<protein>
    <submittedName>
        <fullName evidence="1">Uncharacterized protein</fullName>
    </submittedName>
</protein>
<dbReference type="Proteomes" id="UP000799539">
    <property type="component" value="Unassembled WGS sequence"/>
</dbReference>
<organism evidence="1 2">
    <name type="scientific">Cercospora zeae-maydis SCOH1-5</name>
    <dbReference type="NCBI Taxonomy" id="717836"/>
    <lineage>
        <taxon>Eukaryota</taxon>
        <taxon>Fungi</taxon>
        <taxon>Dikarya</taxon>
        <taxon>Ascomycota</taxon>
        <taxon>Pezizomycotina</taxon>
        <taxon>Dothideomycetes</taxon>
        <taxon>Dothideomycetidae</taxon>
        <taxon>Mycosphaerellales</taxon>
        <taxon>Mycosphaerellaceae</taxon>
        <taxon>Cercospora</taxon>
    </lineage>
</organism>
<proteinExistence type="predicted"/>
<keyword evidence="2" id="KW-1185">Reference proteome</keyword>
<dbReference type="EMBL" id="ML992690">
    <property type="protein sequence ID" value="KAF2208892.1"/>
    <property type="molecule type" value="Genomic_DNA"/>
</dbReference>
<reference evidence="1" key="1">
    <citation type="journal article" date="2020" name="Stud. Mycol.">
        <title>101 Dothideomycetes genomes: a test case for predicting lifestyles and emergence of pathogens.</title>
        <authorList>
            <person name="Haridas S."/>
            <person name="Albert R."/>
            <person name="Binder M."/>
            <person name="Bloem J."/>
            <person name="Labutti K."/>
            <person name="Salamov A."/>
            <person name="Andreopoulos B."/>
            <person name="Baker S."/>
            <person name="Barry K."/>
            <person name="Bills G."/>
            <person name="Bluhm B."/>
            <person name="Cannon C."/>
            <person name="Castanera R."/>
            <person name="Culley D."/>
            <person name="Daum C."/>
            <person name="Ezra D."/>
            <person name="Gonzalez J."/>
            <person name="Henrissat B."/>
            <person name="Kuo A."/>
            <person name="Liang C."/>
            <person name="Lipzen A."/>
            <person name="Lutzoni F."/>
            <person name="Magnuson J."/>
            <person name="Mondo S."/>
            <person name="Nolan M."/>
            <person name="Ohm R."/>
            <person name="Pangilinan J."/>
            <person name="Park H.-J."/>
            <person name="Ramirez L."/>
            <person name="Alfaro M."/>
            <person name="Sun H."/>
            <person name="Tritt A."/>
            <person name="Yoshinaga Y."/>
            <person name="Zwiers L.-H."/>
            <person name="Turgeon B."/>
            <person name="Goodwin S."/>
            <person name="Spatafora J."/>
            <person name="Crous P."/>
            <person name="Grigoriev I."/>
        </authorList>
    </citation>
    <scope>NUCLEOTIDE SEQUENCE</scope>
    <source>
        <strain evidence="1">SCOH1-5</strain>
    </source>
</reference>
<gene>
    <name evidence="1" type="ORF">CERZMDRAFT_87303</name>
</gene>
<evidence type="ECO:0000313" key="2">
    <source>
        <dbReference type="Proteomes" id="UP000799539"/>
    </source>
</evidence>